<feature type="compositionally biased region" description="Basic and acidic residues" evidence="2">
    <location>
        <begin position="1362"/>
        <end position="1375"/>
    </location>
</feature>
<dbReference type="EMBL" id="CAXAMM010044195">
    <property type="protein sequence ID" value="CAK9113622.1"/>
    <property type="molecule type" value="Genomic_DNA"/>
</dbReference>
<dbReference type="InterPro" id="IPR027417">
    <property type="entry name" value="P-loop_NTPase"/>
</dbReference>
<feature type="region of interest" description="Disordered" evidence="2">
    <location>
        <begin position="254"/>
        <end position="274"/>
    </location>
</feature>
<keyword evidence="4" id="KW-0378">Hydrolase</keyword>
<name>A0ABP0SMI3_9DINO</name>
<organism evidence="4 5">
    <name type="scientific">Durusdinium trenchii</name>
    <dbReference type="NCBI Taxonomy" id="1381693"/>
    <lineage>
        <taxon>Eukaryota</taxon>
        <taxon>Sar</taxon>
        <taxon>Alveolata</taxon>
        <taxon>Dinophyceae</taxon>
        <taxon>Suessiales</taxon>
        <taxon>Symbiodiniaceae</taxon>
        <taxon>Durusdinium</taxon>
    </lineage>
</organism>
<feature type="compositionally biased region" description="Basic and acidic residues" evidence="2">
    <location>
        <begin position="1328"/>
        <end position="1343"/>
    </location>
</feature>
<gene>
    <name evidence="4" type="ORF">SCF082_LOCUS52657</name>
</gene>
<dbReference type="GO" id="GO:0005524">
    <property type="term" value="F:ATP binding"/>
    <property type="evidence" value="ECO:0007669"/>
    <property type="project" value="UniProtKB-KW"/>
</dbReference>
<evidence type="ECO:0000256" key="2">
    <source>
        <dbReference type="SAM" id="MobiDB-lite"/>
    </source>
</evidence>
<keyword evidence="5" id="KW-1185">Reference proteome</keyword>
<dbReference type="SMART" id="SM00487">
    <property type="entry name" value="DEXDc"/>
    <property type="match status" value="1"/>
</dbReference>
<dbReference type="Pfam" id="PF00270">
    <property type="entry name" value="DEAD"/>
    <property type="match status" value="1"/>
</dbReference>
<keyword evidence="4" id="KW-0347">Helicase</keyword>
<feature type="region of interest" description="Disordered" evidence="2">
    <location>
        <begin position="1319"/>
        <end position="1375"/>
    </location>
</feature>
<feature type="region of interest" description="Disordered" evidence="2">
    <location>
        <begin position="492"/>
        <end position="515"/>
    </location>
</feature>
<evidence type="ECO:0000313" key="4">
    <source>
        <dbReference type="EMBL" id="CAK9113622.1"/>
    </source>
</evidence>
<accession>A0ABP0SMI3</accession>
<keyword evidence="4" id="KW-0547">Nucleotide-binding</keyword>
<feature type="domain" description="Helicase ATP-binding" evidence="3">
    <location>
        <begin position="934"/>
        <end position="1095"/>
    </location>
</feature>
<dbReference type="PROSITE" id="PS51192">
    <property type="entry name" value="HELICASE_ATP_BIND_1"/>
    <property type="match status" value="1"/>
</dbReference>
<feature type="coiled-coil region" evidence="1">
    <location>
        <begin position="148"/>
        <end position="182"/>
    </location>
</feature>
<keyword evidence="4" id="KW-0067">ATP-binding</keyword>
<evidence type="ECO:0000259" key="3">
    <source>
        <dbReference type="PROSITE" id="PS51192"/>
    </source>
</evidence>
<dbReference type="GO" id="GO:0004386">
    <property type="term" value="F:helicase activity"/>
    <property type="evidence" value="ECO:0007669"/>
    <property type="project" value="UniProtKB-KW"/>
</dbReference>
<proteinExistence type="predicted"/>
<evidence type="ECO:0000256" key="1">
    <source>
        <dbReference type="SAM" id="Coils"/>
    </source>
</evidence>
<keyword evidence="1" id="KW-0175">Coiled coil</keyword>
<dbReference type="Proteomes" id="UP001642464">
    <property type="component" value="Unassembled WGS sequence"/>
</dbReference>
<comment type="caution">
    <text evidence="4">The sequence shown here is derived from an EMBL/GenBank/DDBJ whole genome shotgun (WGS) entry which is preliminary data.</text>
</comment>
<dbReference type="InterPro" id="IPR011545">
    <property type="entry name" value="DEAD/DEAH_box_helicase_dom"/>
</dbReference>
<evidence type="ECO:0000313" key="5">
    <source>
        <dbReference type="Proteomes" id="UP001642464"/>
    </source>
</evidence>
<reference evidence="4 5" key="1">
    <citation type="submission" date="2024-02" db="EMBL/GenBank/DDBJ databases">
        <authorList>
            <person name="Chen Y."/>
            <person name="Shah S."/>
            <person name="Dougan E. K."/>
            <person name="Thang M."/>
            <person name="Chan C."/>
        </authorList>
    </citation>
    <scope>NUCLEOTIDE SEQUENCE [LARGE SCALE GENOMIC DNA]</scope>
</reference>
<protein>
    <submittedName>
        <fullName evidence="4">Helicase ATP-binding domain-containing protein</fullName>
    </submittedName>
</protein>
<dbReference type="Gene3D" id="3.40.50.300">
    <property type="entry name" value="P-loop containing nucleotide triphosphate hydrolases"/>
    <property type="match status" value="1"/>
</dbReference>
<sequence length="1436" mass="160252">MPAAPQLVEFPDALGFGAPLFVQCAWRDVGSDAVESDTAVCDLVMHPGRIDGSRCWAGPLQRRDLAGPLGDSWKDPANLRLLQNALSAPNSRTPVPFAGPRAEASWRRGEAETLELTVRFIYREGPVAAIQGAKFPSVNFNAAISKICEGVRNLQEEVRKQKDKVQAERGTLQERQEVLKRRLEILPKEFEAHEMHMLEGLCGVLNAQKRRCRSLWESTVDGPGLAAGAGAGEAAVAPTMSLEECLDREVPNLGPVEERDEPVPRMPAPAAAEPVESAPSMFSLSFDVSRDSRAENTFSIPLTLGMSAPHLNAFLLSTGGLQKWSFRRLEDCSSSSLQPRQRLATAAIIGRGCYELSMEDPAKLKSLKEKHRRTEQLLQEERLSSDAAYADLARSARDNDRLREQIAALKESLAKEENSRKQLEEDLRLQRDQTALMLTLIKLEAEKVTMENHLQEAEGREGSKASHIRSLKESLTVEEQMRQQLEMVLQKVNDQHKADASPTGDHNTNDHDQAQDAPDDVLYFVPKLRPAVADGADEISYHGVIIDGALVCWVSFPGMYKAGWDGLVDGRHGDSVACVFLCEPKDGLGKHADDTENPGKCFCHRIYGKRNFRDFGYLHNIKKRRRACSEDELQRILQKAEAMHSDAIVFADDTPEQIALMEKKAEELWKEHGEIAAWGCEWYRIWLQKVEEAVRKGQTLRVVFFPGQCGEGTVSMGELPKADLWDGIGCGGSQKCEIATLKARGYKYEEVDVGEFLTGQFKRGDEAEALDGSTWRRCEVLDVPKKMISKEDVATWQVECKLSGRVFDSKHVRSSRDSLKSLLAAFHSSHDSLEKLFGEVGITIEKAQESGPRNGAPALSVKVEIKNIKQAHLLRDRVLEGELDIQLNKILSEKAPSSHTWDIGIEKNHFIELYERTLPGLLELTPHQYQKLQELESGNSQNLHLAAPAGAGKTFVALRYVVRHLRSSRSGRLLYVAPNRALLFHFVQWLMASLKAKSIDPRRTRIWERLLLKHQGQKAFWRPVLDGRHLKLQETPLGEDEFSLVVVDEAHQLFASGDEMDLLTLPRKKLLLLSDTSQSTHLHHHFPTAHYVELSEVIRSTQRIVAGAMPFQHAQSASSVQGMGTEGPPLKSFLFEVESEKTMMQDYVKHTVDTMWHVLQTFPGVSLSRRLALLVKDETFLQDFKPLMVQKIQEELPARRFAFVSCEECCSYLPSHLVPHSSSRDEEEIIVLDAVQNSRGLEQLIVVSIALDTSIDGNADNETRSYLYTGITRAQLQAVVVNHFIPDGWLAFLGTLKLKNEKFTQRAALAAIRKDAATSAVADAPRPATEKQDKEAAKQHTEVPDPGALRHKAGTQQGDEMSADKKADQDLKDMQSRADAVKVAAKELSELPELRVKGTSVWDTASNAINTKIVQLKFDPRISRLSEEVVATAVRG</sequence>
<dbReference type="SUPFAM" id="SSF52540">
    <property type="entry name" value="P-loop containing nucleoside triphosphate hydrolases"/>
    <property type="match status" value="1"/>
</dbReference>
<dbReference type="InterPro" id="IPR014001">
    <property type="entry name" value="Helicase_ATP-bd"/>
</dbReference>